<sequence length="353" mass="38537">MGILDRYIARAVISGSLVALVIFVSLILIFTFVEESGDITDDYTAFIALLHVGLQAPQRAYESFPVATLIGSLMTLGGMAARSELVVMRAAGMSVLGIGRSVATAGVLLALIAVALGEWVAPPAERLSLEVKARAESGQVGALSRDGFWARDGRRFVQVGYAPSASVLETVNIYEFDEERRLAFVTSADRARYVGGEWLLEGVIVTRFVDGNVEREVRDEAPWRSDLRPEVLDVVVVDPEALSIAELWTYVSYLERNELESDRYRLAFWLKLATPLATITMLLLTIPLAFGSLRSVGAGQRIFIGVMIGIVFFLANNLLNHLGLVYGLPPVVSALLPTLVFLAIAIYTTSRVR</sequence>
<evidence type="ECO:0000256" key="6">
    <source>
        <dbReference type="ARBA" id="ARBA00022989"/>
    </source>
</evidence>
<name>A0AAE3G4N3_9GAMM</name>
<proteinExistence type="inferred from homology"/>
<dbReference type="GO" id="GO:0043190">
    <property type="term" value="C:ATP-binding cassette (ABC) transporter complex"/>
    <property type="evidence" value="ECO:0007669"/>
    <property type="project" value="InterPro"/>
</dbReference>
<dbReference type="RefSeq" id="WP_253477740.1">
    <property type="nucleotide sequence ID" value="NZ_JALJXV010000004.1"/>
</dbReference>
<evidence type="ECO:0000256" key="2">
    <source>
        <dbReference type="ARBA" id="ARBA00004651"/>
    </source>
</evidence>
<dbReference type="InterPro" id="IPR030923">
    <property type="entry name" value="LptG"/>
</dbReference>
<feature type="transmembrane region" description="Helical" evidence="9">
    <location>
        <begin position="12"/>
        <end position="33"/>
    </location>
</feature>
<feature type="transmembrane region" description="Helical" evidence="9">
    <location>
        <begin position="63"/>
        <end position="81"/>
    </location>
</feature>
<dbReference type="AlphaFoldDB" id="A0AAE3G4N3"/>
<comment type="function">
    <text evidence="1">Part of the ABC transporter complex LptBFG involved in the translocation of lipopolysaccharide (LPS) from the inner membrane to the outer membrane.</text>
</comment>
<keyword evidence="5 9" id="KW-0812">Transmembrane</keyword>
<keyword evidence="11" id="KW-1185">Reference proteome</keyword>
<evidence type="ECO:0000313" key="11">
    <source>
        <dbReference type="Proteomes" id="UP001205843"/>
    </source>
</evidence>
<evidence type="ECO:0000256" key="3">
    <source>
        <dbReference type="ARBA" id="ARBA00007725"/>
    </source>
</evidence>
<evidence type="ECO:0000256" key="7">
    <source>
        <dbReference type="ARBA" id="ARBA00023136"/>
    </source>
</evidence>
<feature type="transmembrane region" description="Helical" evidence="9">
    <location>
        <begin position="266"/>
        <end position="290"/>
    </location>
</feature>
<dbReference type="GO" id="GO:0055085">
    <property type="term" value="P:transmembrane transport"/>
    <property type="evidence" value="ECO:0007669"/>
    <property type="project" value="InterPro"/>
</dbReference>
<accession>A0AAE3G4N3</accession>
<evidence type="ECO:0000256" key="1">
    <source>
        <dbReference type="ARBA" id="ARBA00002265"/>
    </source>
</evidence>
<comment type="subcellular location">
    <subcellularLocation>
        <location evidence="2">Cell membrane</location>
        <topology evidence="2">Multi-pass membrane protein</topology>
    </subcellularLocation>
</comment>
<comment type="caution">
    <text evidence="10">The sequence shown here is derived from an EMBL/GenBank/DDBJ whole genome shotgun (WGS) entry which is preliminary data.</text>
</comment>
<evidence type="ECO:0000256" key="9">
    <source>
        <dbReference type="SAM" id="Phobius"/>
    </source>
</evidence>
<dbReference type="GO" id="GO:0015920">
    <property type="term" value="P:lipopolysaccharide transport"/>
    <property type="evidence" value="ECO:0007669"/>
    <property type="project" value="TreeGrafter"/>
</dbReference>
<comment type="similarity">
    <text evidence="3">Belongs to the LptF/LptG family.</text>
</comment>
<evidence type="ECO:0000256" key="8">
    <source>
        <dbReference type="ARBA" id="ARBA00026081"/>
    </source>
</evidence>
<dbReference type="Pfam" id="PF03739">
    <property type="entry name" value="LptF_LptG"/>
    <property type="match status" value="1"/>
</dbReference>
<keyword evidence="7 9" id="KW-0472">Membrane</keyword>
<dbReference type="EMBL" id="JALJXV010000004">
    <property type="protein sequence ID" value="MCP1674999.1"/>
    <property type="molecule type" value="Genomic_DNA"/>
</dbReference>
<protein>
    <submittedName>
        <fullName evidence="10">Lipopolysaccharide export system permease protein</fullName>
    </submittedName>
</protein>
<organism evidence="10 11">
    <name type="scientific">Natronocella acetinitrilica</name>
    <dbReference type="NCBI Taxonomy" id="414046"/>
    <lineage>
        <taxon>Bacteria</taxon>
        <taxon>Pseudomonadati</taxon>
        <taxon>Pseudomonadota</taxon>
        <taxon>Gammaproteobacteria</taxon>
        <taxon>Chromatiales</taxon>
        <taxon>Ectothiorhodospiraceae</taxon>
        <taxon>Natronocella</taxon>
    </lineage>
</organism>
<keyword evidence="4" id="KW-1003">Cell membrane</keyword>
<feature type="transmembrane region" description="Helical" evidence="9">
    <location>
        <begin position="325"/>
        <end position="347"/>
    </location>
</feature>
<dbReference type="Proteomes" id="UP001205843">
    <property type="component" value="Unassembled WGS sequence"/>
</dbReference>
<evidence type="ECO:0000256" key="5">
    <source>
        <dbReference type="ARBA" id="ARBA00022692"/>
    </source>
</evidence>
<dbReference type="PANTHER" id="PTHR33529">
    <property type="entry name" value="SLR0882 PROTEIN-RELATED"/>
    <property type="match status" value="1"/>
</dbReference>
<reference evidence="10" key="1">
    <citation type="submission" date="2022-03" db="EMBL/GenBank/DDBJ databases">
        <title>Genomic Encyclopedia of Type Strains, Phase III (KMG-III): the genomes of soil and plant-associated and newly described type strains.</title>
        <authorList>
            <person name="Whitman W."/>
        </authorList>
    </citation>
    <scope>NUCLEOTIDE SEQUENCE</scope>
    <source>
        <strain evidence="10">ANL 6-2</strain>
    </source>
</reference>
<keyword evidence="6 9" id="KW-1133">Transmembrane helix</keyword>
<dbReference type="InterPro" id="IPR005495">
    <property type="entry name" value="LptG/LptF_permease"/>
</dbReference>
<dbReference type="PANTHER" id="PTHR33529:SF2">
    <property type="entry name" value="LIPOPOLYSACCHARIDE EXPORT SYSTEM PERMEASE PROTEIN LPTG"/>
    <property type="match status" value="1"/>
</dbReference>
<evidence type="ECO:0000313" key="10">
    <source>
        <dbReference type="EMBL" id="MCP1674999.1"/>
    </source>
</evidence>
<comment type="subunit">
    <text evidence="8">Component of the lipopolysaccharide transport and assembly complex. The LptBFG transporter is composed of two ATP-binding proteins (LptB) and two transmembrane proteins (LptF and LptG).</text>
</comment>
<gene>
    <name evidence="10" type="ORF">J2T57_002137</name>
</gene>
<feature type="transmembrane region" description="Helical" evidence="9">
    <location>
        <begin position="102"/>
        <end position="121"/>
    </location>
</feature>
<evidence type="ECO:0000256" key="4">
    <source>
        <dbReference type="ARBA" id="ARBA00022475"/>
    </source>
</evidence>
<feature type="transmembrane region" description="Helical" evidence="9">
    <location>
        <begin position="302"/>
        <end position="319"/>
    </location>
</feature>
<dbReference type="NCBIfam" id="TIGR04408">
    <property type="entry name" value="LptG_lptG"/>
    <property type="match status" value="1"/>
</dbReference>